<dbReference type="OrthoDB" id="3781327at2"/>
<gene>
    <name evidence="2" type="ORF">EXE57_15765</name>
</gene>
<evidence type="ECO:0000256" key="1">
    <source>
        <dbReference type="SAM" id="Phobius"/>
    </source>
</evidence>
<sequence>MTDRLEQRLADGLAGTAERAPHPGDLGAGARVRLRRRRRTTAATVAAALAVVAIPVGLTVLGGGGSAGDPDRDEPTVTDSVPTGWRTETWRDLSLSVPPEWTWGGGTSWCTEGSLEEAGSQVSRPGGMVPAIACEPSYGYGAHFLEPSRGELPPGTEGAVQQYRGSRYPEDSWIGYVSTGQAAVWVVTDERTLTRQVLDSVEPVGEVDANGCATRLEMSAPSTSGRVSVCRYAGDGWLEQSELLSKAGSQQAAAALGSAPPAEGHLCASTSAVTVRLVGGGVDATLDLTCEELVLTYGQRRLTEDVLYWALSPGWSGAVSDDVPLPPHLRGE</sequence>
<evidence type="ECO:0000313" key="2">
    <source>
        <dbReference type="EMBL" id="QBR93564.1"/>
    </source>
</evidence>
<dbReference type="KEGG" id="noy:EXE57_15765"/>
<keyword evidence="3" id="KW-1185">Reference proteome</keyword>
<dbReference type="Proteomes" id="UP000294894">
    <property type="component" value="Chromosome"/>
</dbReference>
<keyword evidence="1" id="KW-0812">Transmembrane</keyword>
<name>A0A4P7GNR3_9ACTN</name>
<dbReference type="RefSeq" id="WP_135079115.1">
    <property type="nucleotide sequence ID" value="NZ_CP038267.1"/>
</dbReference>
<dbReference type="AlphaFoldDB" id="A0A4P7GNR3"/>
<feature type="transmembrane region" description="Helical" evidence="1">
    <location>
        <begin position="41"/>
        <end position="62"/>
    </location>
</feature>
<keyword evidence="1" id="KW-0472">Membrane</keyword>
<proteinExistence type="predicted"/>
<protein>
    <submittedName>
        <fullName evidence="2">Uncharacterized protein</fullName>
    </submittedName>
</protein>
<organism evidence="2 3">
    <name type="scientific">Nocardioides euryhalodurans</name>
    <dbReference type="NCBI Taxonomy" id="2518370"/>
    <lineage>
        <taxon>Bacteria</taxon>
        <taxon>Bacillati</taxon>
        <taxon>Actinomycetota</taxon>
        <taxon>Actinomycetes</taxon>
        <taxon>Propionibacteriales</taxon>
        <taxon>Nocardioidaceae</taxon>
        <taxon>Nocardioides</taxon>
    </lineage>
</organism>
<dbReference type="EMBL" id="CP038267">
    <property type="protein sequence ID" value="QBR93564.1"/>
    <property type="molecule type" value="Genomic_DNA"/>
</dbReference>
<reference evidence="2 3" key="1">
    <citation type="submission" date="2019-03" db="EMBL/GenBank/DDBJ databases">
        <title>Three New Species of Nocardioides, Nocardioides euryhalodurans sp. nov., Nocardioides seonyuensis sp. nov. and Nocardioides eburneoflavus sp. nov., Iolated from Soil.</title>
        <authorList>
            <person name="Roh S.G."/>
            <person name="Lee C."/>
            <person name="Kim M.-K."/>
            <person name="Kim S.B."/>
        </authorList>
    </citation>
    <scope>NUCLEOTIDE SEQUENCE [LARGE SCALE GENOMIC DNA]</scope>
    <source>
        <strain evidence="2 3">MMS17-SY117</strain>
    </source>
</reference>
<accession>A0A4P7GNR3</accession>
<keyword evidence="1" id="KW-1133">Transmembrane helix</keyword>
<evidence type="ECO:0000313" key="3">
    <source>
        <dbReference type="Proteomes" id="UP000294894"/>
    </source>
</evidence>